<dbReference type="SUPFAM" id="SSF50998">
    <property type="entry name" value="Quinoprotein alcohol dehydrogenase-like"/>
    <property type="match status" value="1"/>
</dbReference>
<feature type="domain" description="EGF-like" evidence="2">
    <location>
        <begin position="293"/>
        <end position="325"/>
    </location>
</feature>
<feature type="domain" description="EGF-like" evidence="2">
    <location>
        <begin position="362"/>
        <end position="392"/>
    </location>
</feature>
<evidence type="ECO:0000256" key="1">
    <source>
        <dbReference type="PROSITE-ProRule" id="PRU00221"/>
    </source>
</evidence>
<feature type="domain" description="EGF-like" evidence="2">
    <location>
        <begin position="427"/>
        <end position="457"/>
    </location>
</feature>
<dbReference type="InterPro" id="IPR011047">
    <property type="entry name" value="Quinoprotein_ADH-like_sf"/>
</dbReference>
<dbReference type="Gene3D" id="2.10.220.10">
    <property type="entry name" value="Hormone Receptor, Insulin-like Growth Factor Receptor 1, Chain A, domain 2"/>
    <property type="match status" value="2"/>
</dbReference>
<dbReference type="SUPFAM" id="SSF50978">
    <property type="entry name" value="WD40 repeat-like"/>
    <property type="match status" value="1"/>
</dbReference>
<dbReference type="InterPro" id="IPR001680">
    <property type="entry name" value="WD40_rpt"/>
</dbReference>
<dbReference type="OrthoDB" id="25879at2759"/>
<dbReference type="EMBL" id="LDAU01000151">
    <property type="protein sequence ID" value="KRX02882.1"/>
    <property type="molecule type" value="Genomic_DNA"/>
</dbReference>
<dbReference type="CDD" id="cd00064">
    <property type="entry name" value="FU"/>
    <property type="match status" value="3"/>
</dbReference>
<protein>
    <submittedName>
        <fullName evidence="3">WD40-repeat-containing domain</fullName>
    </submittedName>
</protein>
<dbReference type="PANTHER" id="PTHR45756:SF1">
    <property type="entry name" value="PROTEIN KINASE DOMAIN CONTAINING PROTEIN"/>
    <property type="match status" value="1"/>
</dbReference>
<dbReference type="InterPro" id="IPR009030">
    <property type="entry name" value="Growth_fac_rcpt_cys_sf"/>
</dbReference>
<organism evidence="3 4">
    <name type="scientific">Pseudocohnilembus persalinus</name>
    <name type="common">Ciliate</name>
    <dbReference type="NCBI Taxonomy" id="266149"/>
    <lineage>
        <taxon>Eukaryota</taxon>
        <taxon>Sar</taxon>
        <taxon>Alveolata</taxon>
        <taxon>Ciliophora</taxon>
        <taxon>Intramacronucleata</taxon>
        <taxon>Oligohymenophorea</taxon>
        <taxon>Scuticociliatia</taxon>
        <taxon>Philasterida</taxon>
        <taxon>Pseudocohnilembidae</taxon>
        <taxon>Pseudocohnilembus</taxon>
    </lineage>
</organism>
<dbReference type="InterPro" id="IPR036322">
    <property type="entry name" value="WD40_repeat_dom_sf"/>
</dbReference>
<dbReference type="AlphaFoldDB" id="A0A0V0QKY4"/>
<dbReference type="SMART" id="SM00261">
    <property type="entry name" value="FU"/>
    <property type="match status" value="7"/>
</dbReference>
<dbReference type="Gene3D" id="2.130.10.10">
    <property type="entry name" value="YVTN repeat-like/Quinoprotein amine dehydrogenase"/>
    <property type="match status" value="3"/>
</dbReference>
<dbReference type="InterPro" id="IPR053215">
    <property type="entry name" value="TKL_Ser/Thr_kinase"/>
</dbReference>
<dbReference type="PANTHER" id="PTHR45756">
    <property type="entry name" value="PALMITOYLTRANSFERASE"/>
    <property type="match status" value="1"/>
</dbReference>
<proteinExistence type="predicted"/>
<keyword evidence="1" id="KW-0853">WD repeat</keyword>
<dbReference type="SUPFAM" id="SSF57184">
    <property type="entry name" value="Growth factor receptor domain"/>
    <property type="match status" value="3"/>
</dbReference>
<feature type="domain" description="EGF-like" evidence="2">
    <location>
        <begin position="526"/>
        <end position="557"/>
    </location>
</feature>
<reference evidence="3 4" key="1">
    <citation type="journal article" date="2015" name="Sci. Rep.">
        <title>Genome of the facultative scuticociliatosis pathogen Pseudocohnilembus persalinus provides insight into its virulence through horizontal gene transfer.</title>
        <authorList>
            <person name="Xiong J."/>
            <person name="Wang G."/>
            <person name="Cheng J."/>
            <person name="Tian M."/>
            <person name="Pan X."/>
            <person name="Warren A."/>
            <person name="Jiang C."/>
            <person name="Yuan D."/>
            <person name="Miao W."/>
        </authorList>
    </citation>
    <scope>NUCLEOTIDE SEQUENCE [LARGE SCALE GENOMIC DNA]</scope>
    <source>
        <strain evidence="3">36N120E</strain>
    </source>
</reference>
<dbReference type="SMART" id="SM00181">
    <property type="entry name" value="EGF"/>
    <property type="match status" value="10"/>
</dbReference>
<feature type="repeat" description="WD" evidence="1">
    <location>
        <begin position="992"/>
        <end position="1033"/>
    </location>
</feature>
<feature type="domain" description="EGF-like" evidence="2">
    <location>
        <begin position="491"/>
        <end position="522"/>
    </location>
</feature>
<evidence type="ECO:0000313" key="4">
    <source>
        <dbReference type="Proteomes" id="UP000054937"/>
    </source>
</evidence>
<accession>A0A0V0QKY4</accession>
<feature type="domain" description="EGF-like" evidence="2">
    <location>
        <begin position="610"/>
        <end position="642"/>
    </location>
</feature>
<gene>
    <name evidence="3" type="ORF">PPERSA_04085</name>
</gene>
<dbReference type="InParanoid" id="A0A0V0QKY4"/>
<dbReference type="SMART" id="SM00320">
    <property type="entry name" value="WD40"/>
    <property type="match status" value="4"/>
</dbReference>
<evidence type="ECO:0000313" key="3">
    <source>
        <dbReference type="EMBL" id="KRX02882.1"/>
    </source>
</evidence>
<sequence>MTMDKMQIGSLISFQFDNKYGVLLLAFENDLIGYIMQSNGTFLATYFSAYMDNQIQGFIYNQNFMIVYDKIGYIKVYSYDGTQFIYNYSISYDRPPLQGVIFTDTQNILIYGEILIQIDLNNGIVNYEHHYNPIQFLNYDRELQILTSIGQNGSLINWLDSQGKRIIFLDGEQIEVLNYHKSPYDNQIFVNYKGGKIKQYDLLSLVLIKNFQAPNLVQNWNGIFIDPADNDILIAYSNDWLYYWQISTGEDIGYIQQTQSFQMTYKFNDMFLLSLDLNNGNILLWTKGEIDYNCHSSCKTCFNLNSDSCLSCFDGYYLNNLNECKICHSSCVTCIGELQNQCLSCNSGSILNPEKIGSCIQFCDTECATCSENSNNCTSCYSGYYLENSQCNVCHELCSECFGPFQNNCLSCQDSYYLETMTNTCETCQTGCLNCSSSPNNCSLCETGYILSNNQCIQNCSDPNCDECNSDVDVCTKCKYGYYSDGIYCLPCGITCEDCQGSDDYCLTCATDFEFDAPNSCIYKKNCDDTCKQCFGTKFYQCIDCYDGYFFYKNMCLQCDRTCQTCNGGSFMECLSCDESKYVFNQGKCDYITPPTCNDGQFYKEGKCLSCYTGCKTCINKKKSKCQSCFDNYYLHKQVKCIQCNDKNCKICPSDICTECQSGYYLDSNNNCLQNRRSLEQRILAQDLGNQYKIKDSKQFGKIIEQSYFDEINQKLGIALQQDSIYFYDGEDFSIYQTYVFPSDKYQYICTLLQVSQNYDLLVGAYSNGLIVVWQYSNQNQLYSYQFQNNVNSIGITDKYLYGYLFTSNQLIVVYDFVNQELILSQLNEQPLIITYITLVPQENTIFIGFDSGEIGKFPFQKLNKQLVSPVGLDQDIQNILVIENLDILIIYSQNIYVYDYITLSNLHIFTGHNMSITKLIYQQTLQILISIDNNSFQNIYVHDLTSFVSTELIGHTDTVFLTYVYQNYLYTISKDNTIIKWFLASKSQLSVYTHTSEIICADFNESLKILVVGDIDNNVFIYDIETDTQIFNFMINYNIAQIVIGKK</sequence>
<feature type="domain" description="EGF-like" evidence="2">
    <location>
        <begin position="459"/>
        <end position="490"/>
    </location>
</feature>
<evidence type="ECO:0000259" key="2">
    <source>
        <dbReference type="SMART" id="SM00181"/>
    </source>
</evidence>
<dbReference type="InterPro" id="IPR015943">
    <property type="entry name" value="WD40/YVTN_repeat-like_dom_sf"/>
</dbReference>
<keyword evidence="4" id="KW-1185">Reference proteome</keyword>
<dbReference type="PROSITE" id="PS50082">
    <property type="entry name" value="WD_REPEATS_2"/>
    <property type="match status" value="1"/>
</dbReference>
<name>A0A0V0QKY4_PSEPJ</name>
<feature type="domain" description="EGF-like" evidence="2">
    <location>
        <begin position="643"/>
        <end position="673"/>
    </location>
</feature>
<dbReference type="OMA" id="NICHECS"/>
<feature type="domain" description="EGF-like" evidence="2">
    <location>
        <begin position="393"/>
        <end position="426"/>
    </location>
</feature>
<dbReference type="Proteomes" id="UP000054937">
    <property type="component" value="Unassembled WGS sequence"/>
</dbReference>
<dbReference type="InterPro" id="IPR000742">
    <property type="entry name" value="EGF"/>
</dbReference>
<comment type="caution">
    <text evidence="3">The sequence shown here is derived from an EMBL/GenBank/DDBJ whole genome shotgun (WGS) entry which is preliminary data.</text>
</comment>
<dbReference type="InterPro" id="IPR006212">
    <property type="entry name" value="Furin_repeat"/>
</dbReference>
<feature type="domain" description="EGF-like" evidence="2">
    <location>
        <begin position="326"/>
        <end position="360"/>
    </location>
</feature>